<evidence type="ECO:0000259" key="8">
    <source>
        <dbReference type="Pfam" id="PF00557"/>
    </source>
</evidence>
<sequence length="255" mass="26868">MVSLKSHSEIELMRAAGRVVARTLRVTAAAAVPGVSLIELDRLAADTIRAAGAEPNFLGQRPHRSVPPFPGVLCLSVNDRIVHGVPDDTVLREGDLLSIDGGAAVRGYHADAAITVEVGKVDAAATRLSQATKEGLDAGIAQMIPGARLGDISHAIQEVAKAHGYGILHGHGGHGIGTSLHEDPHVANEGRPGRGYRLREGLVLAIEPMYLEGGTGDYRILPDQWTLATADGRRAAHFEHTVAITADGPQILTRE</sequence>
<comment type="cofactor">
    <cofactor evidence="6">
        <name>Co(2+)</name>
        <dbReference type="ChEBI" id="CHEBI:48828"/>
    </cofactor>
    <cofactor evidence="6">
        <name>Zn(2+)</name>
        <dbReference type="ChEBI" id="CHEBI:29105"/>
    </cofactor>
    <cofactor evidence="6">
        <name>Mn(2+)</name>
        <dbReference type="ChEBI" id="CHEBI:29035"/>
    </cofactor>
    <cofactor evidence="6">
        <name>Fe(2+)</name>
        <dbReference type="ChEBI" id="CHEBI:29033"/>
    </cofactor>
    <text evidence="6">Binds 2 divalent metal cations per subunit. Has a high-affinity and a low affinity metal-binding site. The true nature of the physiological cofactor is under debate. The enzyme is active with cobalt, zinc, manganese or divalent iron ions. Most likely, methionine aminopeptidases function as mononuclear Fe(2+)-metalloproteases under physiological conditions, and the catalytically relevant metal-binding site has been assigned to the histidine-containing high-affinity site.</text>
</comment>
<feature type="binding site" evidence="6">
    <location>
        <position position="83"/>
    </location>
    <ligand>
        <name>substrate</name>
    </ligand>
</feature>
<feature type="binding site" evidence="6">
    <location>
        <position position="207"/>
    </location>
    <ligand>
        <name>a divalent metal cation</name>
        <dbReference type="ChEBI" id="CHEBI:60240"/>
        <label>2</label>
        <note>catalytic</note>
    </ligand>
</feature>
<feature type="binding site" evidence="6">
    <location>
        <position position="181"/>
    </location>
    <ligand>
        <name>substrate</name>
    </ligand>
</feature>
<evidence type="ECO:0000256" key="4">
    <source>
        <dbReference type="ARBA" id="ARBA00022723"/>
    </source>
</evidence>
<name>A0ABP9I5S8_9ACTN</name>
<feature type="binding site" evidence="6">
    <location>
        <position position="174"/>
    </location>
    <ligand>
        <name>a divalent metal cation</name>
        <dbReference type="ChEBI" id="CHEBI:60240"/>
        <label>2</label>
        <note>catalytic</note>
    </ligand>
</feature>
<proteinExistence type="inferred from homology"/>
<feature type="binding site" evidence="6">
    <location>
        <position position="239"/>
    </location>
    <ligand>
        <name>a divalent metal cation</name>
        <dbReference type="ChEBI" id="CHEBI:60240"/>
        <label>2</label>
        <note>catalytic</note>
    </ligand>
</feature>
<dbReference type="NCBIfam" id="TIGR00500">
    <property type="entry name" value="met_pdase_I"/>
    <property type="match status" value="1"/>
</dbReference>
<evidence type="ECO:0000256" key="2">
    <source>
        <dbReference type="ARBA" id="ARBA00022438"/>
    </source>
</evidence>
<dbReference type="SUPFAM" id="SSF55920">
    <property type="entry name" value="Creatinase/aminopeptidase"/>
    <property type="match status" value="1"/>
</dbReference>
<dbReference type="Pfam" id="PF00557">
    <property type="entry name" value="Peptidase_M24"/>
    <property type="match status" value="1"/>
</dbReference>
<feature type="binding site" evidence="6">
    <location>
        <position position="111"/>
    </location>
    <ligand>
        <name>a divalent metal cation</name>
        <dbReference type="ChEBI" id="CHEBI:60240"/>
        <label>2</label>
        <note>catalytic</note>
    </ligand>
</feature>
<accession>A0ABP9I5S8</accession>
<dbReference type="RefSeq" id="WP_345679889.1">
    <property type="nucleotide sequence ID" value="NZ_BAABHS010000037.1"/>
</dbReference>
<evidence type="ECO:0000256" key="6">
    <source>
        <dbReference type="HAMAP-Rule" id="MF_01974"/>
    </source>
</evidence>
<gene>
    <name evidence="9" type="primary">map_3</name>
    <name evidence="6" type="synonym">map</name>
    <name evidence="9" type="ORF">GCM10023205_70500</name>
</gene>
<organism evidence="9 10">
    <name type="scientific">Yinghuangia aomiensis</name>
    <dbReference type="NCBI Taxonomy" id="676205"/>
    <lineage>
        <taxon>Bacteria</taxon>
        <taxon>Bacillati</taxon>
        <taxon>Actinomycetota</taxon>
        <taxon>Actinomycetes</taxon>
        <taxon>Kitasatosporales</taxon>
        <taxon>Streptomycetaceae</taxon>
        <taxon>Yinghuangia</taxon>
    </lineage>
</organism>
<keyword evidence="10" id="KW-1185">Reference proteome</keyword>
<feature type="binding site" evidence="6">
    <location>
        <position position="239"/>
    </location>
    <ligand>
        <name>a divalent metal cation</name>
        <dbReference type="ChEBI" id="CHEBI:60240"/>
        <label>1</label>
    </ligand>
</feature>
<dbReference type="Gene3D" id="3.90.230.10">
    <property type="entry name" value="Creatinase/methionine aminopeptidase superfamily"/>
    <property type="match status" value="1"/>
</dbReference>
<dbReference type="EC" id="3.4.11.18" evidence="6 7"/>
<dbReference type="InterPro" id="IPR036005">
    <property type="entry name" value="Creatinase/aminopeptidase-like"/>
</dbReference>
<comment type="catalytic activity">
    <reaction evidence="6 7">
        <text>Release of N-terminal amino acids, preferentially methionine, from peptides and arylamides.</text>
        <dbReference type="EC" id="3.4.11.18"/>
    </reaction>
</comment>
<keyword evidence="3 6" id="KW-0645">Protease</keyword>
<reference evidence="10" key="1">
    <citation type="journal article" date="2019" name="Int. J. Syst. Evol. Microbiol.">
        <title>The Global Catalogue of Microorganisms (GCM) 10K type strain sequencing project: providing services to taxonomists for standard genome sequencing and annotation.</title>
        <authorList>
            <consortium name="The Broad Institute Genomics Platform"/>
            <consortium name="The Broad Institute Genome Sequencing Center for Infectious Disease"/>
            <person name="Wu L."/>
            <person name="Ma J."/>
        </authorList>
    </citation>
    <scope>NUCLEOTIDE SEQUENCE [LARGE SCALE GENOMIC DNA]</scope>
    <source>
        <strain evidence="10">JCM 17986</strain>
    </source>
</reference>
<protein>
    <recommendedName>
        <fullName evidence="6 7">Methionine aminopeptidase</fullName>
        <shortName evidence="6">MAP</shortName>
        <shortName evidence="6">MetAP</shortName>
        <ecNumber evidence="6 7">3.4.11.18</ecNumber>
    </recommendedName>
    <alternativeName>
        <fullName evidence="6">Peptidase M</fullName>
    </alternativeName>
</protein>
<dbReference type="PRINTS" id="PR00599">
    <property type="entry name" value="MAPEPTIDASE"/>
</dbReference>
<feature type="binding site" evidence="6">
    <location>
        <position position="100"/>
    </location>
    <ligand>
        <name>a divalent metal cation</name>
        <dbReference type="ChEBI" id="CHEBI:60240"/>
        <label>1</label>
    </ligand>
</feature>
<dbReference type="Proteomes" id="UP001500466">
    <property type="component" value="Unassembled WGS sequence"/>
</dbReference>
<dbReference type="InterPro" id="IPR001714">
    <property type="entry name" value="Pept_M24_MAP"/>
</dbReference>
<evidence type="ECO:0000256" key="5">
    <source>
        <dbReference type="ARBA" id="ARBA00022801"/>
    </source>
</evidence>
<evidence type="ECO:0000256" key="3">
    <source>
        <dbReference type="ARBA" id="ARBA00022670"/>
    </source>
</evidence>
<keyword evidence="5 6" id="KW-0378">Hydrolase</keyword>
<keyword evidence="4 6" id="KW-0479">Metal-binding</keyword>
<keyword evidence="2 6" id="KW-0031">Aminopeptidase</keyword>
<dbReference type="HAMAP" id="MF_01974">
    <property type="entry name" value="MetAP_1"/>
    <property type="match status" value="1"/>
</dbReference>
<dbReference type="CDD" id="cd01086">
    <property type="entry name" value="MetAP1"/>
    <property type="match status" value="1"/>
</dbReference>
<evidence type="ECO:0000313" key="10">
    <source>
        <dbReference type="Proteomes" id="UP001500466"/>
    </source>
</evidence>
<dbReference type="GO" id="GO:0004177">
    <property type="term" value="F:aminopeptidase activity"/>
    <property type="evidence" value="ECO:0007669"/>
    <property type="project" value="UniProtKB-KW"/>
</dbReference>
<evidence type="ECO:0000313" key="9">
    <source>
        <dbReference type="EMBL" id="GAA4989316.1"/>
    </source>
</evidence>
<dbReference type="InterPro" id="IPR000994">
    <property type="entry name" value="Pept_M24"/>
</dbReference>
<comment type="similarity">
    <text evidence="6">Belongs to the peptidase M24A family. Methionine aminopeptidase type 1 subfamily.</text>
</comment>
<evidence type="ECO:0000256" key="1">
    <source>
        <dbReference type="ARBA" id="ARBA00002521"/>
    </source>
</evidence>
<dbReference type="InterPro" id="IPR002467">
    <property type="entry name" value="Pept_M24A_MAP1"/>
</dbReference>
<feature type="binding site" evidence="6">
    <location>
        <position position="111"/>
    </location>
    <ligand>
        <name>a divalent metal cation</name>
        <dbReference type="ChEBI" id="CHEBI:60240"/>
        <label>1</label>
    </ligand>
</feature>
<evidence type="ECO:0000256" key="7">
    <source>
        <dbReference type="RuleBase" id="RU003653"/>
    </source>
</evidence>
<dbReference type="PANTHER" id="PTHR43330:SF27">
    <property type="entry name" value="METHIONINE AMINOPEPTIDASE"/>
    <property type="match status" value="1"/>
</dbReference>
<dbReference type="PANTHER" id="PTHR43330">
    <property type="entry name" value="METHIONINE AMINOPEPTIDASE"/>
    <property type="match status" value="1"/>
</dbReference>
<dbReference type="EMBL" id="BAABHS010000037">
    <property type="protein sequence ID" value="GAA4989316.1"/>
    <property type="molecule type" value="Genomic_DNA"/>
</dbReference>
<feature type="domain" description="Peptidase M24" evidence="8">
    <location>
        <begin position="11"/>
        <end position="246"/>
    </location>
</feature>
<comment type="subunit">
    <text evidence="6">Monomer.</text>
</comment>
<comment type="caution">
    <text evidence="9">The sequence shown here is derived from an EMBL/GenBank/DDBJ whole genome shotgun (WGS) entry which is preliminary data.</text>
</comment>
<comment type="function">
    <text evidence="1 6">Removes the N-terminal methionine from nascent proteins. The N-terminal methionine is often cleaved when the second residue in the primary sequence is small and uncharged (Met-Ala-, Cys, Gly, Pro, Ser, Thr, or Val). Requires deformylation of the N(alpha)-formylated initiator methionine before it can be hydrolyzed.</text>
</comment>